<reference evidence="1 2" key="1">
    <citation type="submission" date="2019-12" db="EMBL/GenBank/DDBJ databases">
        <title>The draft genomic sequence of strain Chitinophaga oryziterrae JCM 16595.</title>
        <authorList>
            <person name="Zhang X."/>
        </authorList>
    </citation>
    <scope>NUCLEOTIDE SEQUENCE [LARGE SCALE GENOMIC DNA]</scope>
    <source>
        <strain evidence="1 2">JCM 16595</strain>
    </source>
</reference>
<dbReference type="AlphaFoldDB" id="A0A6N8JDH1"/>
<protein>
    <recommendedName>
        <fullName evidence="3">Nucleotidyl transferase AbiEii/AbiGii toxin family protein</fullName>
    </recommendedName>
</protein>
<dbReference type="EMBL" id="WRXO01000005">
    <property type="protein sequence ID" value="MVT42428.1"/>
    <property type="molecule type" value="Genomic_DNA"/>
</dbReference>
<evidence type="ECO:0000313" key="1">
    <source>
        <dbReference type="EMBL" id="MVT42428.1"/>
    </source>
</evidence>
<dbReference type="InterPro" id="IPR014942">
    <property type="entry name" value="AbiEii"/>
</dbReference>
<name>A0A6N8JDH1_9BACT</name>
<dbReference type="RefSeq" id="WP_157301064.1">
    <property type="nucleotide sequence ID" value="NZ_BAAAZB010000002.1"/>
</dbReference>
<dbReference type="OrthoDB" id="9780929at2"/>
<comment type="caution">
    <text evidence="1">The sequence shown here is derived from an EMBL/GenBank/DDBJ whole genome shotgun (WGS) entry which is preliminary data.</text>
</comment>
<dbReference type="Proteomes" id="UP000468388">
    <property type="component" value="Unassembled WGS sequence"/>
</dbReference>
<evidence type="ECO:0008006" key="3">
    <source>
        <dbReference type="Google" id="ProtNLM"/>
    </source>
</evidence>
<proteinExistence type="predicted"/>
<dbReference type="Pfam" id="PF08843">
    <property type="entry name" value="AbiEii"/>
    <property type="match status" value="1"/>
</dbReference>
<organism evidence="1 2">
    <name type="scientific">Chitinophaga oryziterrae</name>
    <dbReference type="NCBI Taxonomy" id="1031224"/>
    <lineage>
        <taxon>Bacteria</taxon>
        <taxon>Pseudomonadati</taxon>
        <taxon>Bacteroidota</taxon>
        <taxon>Chitinophagia</taxon>
        <taxon>Chitinophagales</taxon>
        <taxon>Chitinophagaceae</taxon>
        <taxon>Chitinophaga</taxon>
    </lineage>
</organism>
<accession>A0A6N8JDH1</accession>
<gene>
    <name evidence="1" type="ORF">GO495_17680</name>
</gene>
<sequence length="327" mass="37316">MILHKSPDAFRDAVEATAQSLNLRPVFVEKDYWIVYVLKQLAASEFADKVIFKGGTSLSKAYQCIQRFSEDIDLAILSPGDYSGNQLSKLIKSVESSITKGMTYQPGHVQEKKFGRNRSTVYGYVRFLEENDFGVVKDYILVEINCLTNPVPHEIRSIQTYIGQYLNAEGYQDTTLEYELNPFNLKVLSLRRTLFEKILSLNRLSYDGITKLVEKARHFYDIHKLCQHPDLKDDLMNKSDFEILTKALEDDNVNETMTGDWKGKPLSSSPLFADLESTWAEVAPGYRANLQGLIWDGNLPAQDQILTTLKRVRTFIASYDENRKSGL</sequence>
<evidence type="ECO:0000313" key="2">
    <source>
        <dbReference type="Proteomes" id="UP000468388"/>
    </source>
</evidence>
<dbReference type="Gene3D" id="3.10.450.620">
    <property type="entry name" value="JHP933, nucleotidyltransferase-like core domain"/>
    <property type="match status" value="1"/>
</dbReference>
<keyword evidence="2" id="KW-1185">Reference proteome</keyword>